<dbReference type="CDD" id="cd00186">
    <property type="entry name" value="TOP1Ac"/>
    <property type="match status" value="1"/>
</dbReference>
<dbReference type="InterPro" id="IPR028612">
    <property type="entry name" value="Topoisom_1_IA"/>
</dbReference>
<dbReference type="InterPro" id="IPR003601">
    <property type="entry name" value="Topo_IA_2"/>
</dbReference>
<dbReference type="Gene3D" id="1.10.460.10">
    <property type="entry name" value="Topoisomerase I, domain 2"/>
    <property type="match status" value="1"/>
</dbReference>
<proteinExistence type="inferred from homology"/>
<sequence>MHIVIIEAPGKLKKLRSLLPSIRPDVTWQVEATAGHIRDLPVHGQDPQMLTVGVGQDFKPHYQILSGKEKTVARLKELRQKAVEIYVASDPDREGESIGWHILQAAGIKNYKRVAFKEITKSCITAELSSPRRLDLPKVASQECRRVIDRLVGYLVTPELRRVMGRPTTAGRVQSVAVYLVVLREREIRAFTAIKHFGVELTFVSPSDGRTWTAEWDPVPVFASEEFPYVQDRQLAELVGAIRNVIVETCIDSEETDAPPAPFISSSLQMAAGNALKWSPDKTMKVAQRLYEQGLITYHRTDNPNISKDSMPDIRAVAKALGLKCVEQQRMFKADQDAQEGHPAITPTDWMAAAAGETADEQALYQLIRVRALASQIEAAVYAVRTITLLGVGPDKKPLRFGAKGKLLNVPGWRKLLQGDDAEEQKNETPSNPIPIPALEPRQILKVYSGEVLEKKTTPPKRFTDASLVGEMKRRGIGRPSSYASIVKNIIDKGQVQMKGRSLIPGELGEATIALLEHNFSFLSLDFTRNLEVALDRIANSEDTYMNVVQQFYQLLQTELQTLRALPSAQDEPRASSTASISSAPTSDFLCGKCGLPLVHRKKAGKGGFDFWGCSGYRTTGCKVSYPTKSGRPDFDNPRGL</sequence>
<feature type="site" description="Interaction with DNA" evidence="8">
    <location>
        <position position="149"/>
    </location>
</feature>
<evidence type="ECO:0000256" key="8">
    <source>
        <dbReference type="HAMAP-Rule" id="MF_00952"/>
    </source>
</evidence>
<feature type="site" description="Interaction with DNA" evidence="8">
    <location>
        <position position="146"/>
    </location>
</feature>
<evidence type="ECO:0000313" key="12">
    <source>
        <dbReference type="Proteomes" id="UP000000653"/>
    </source>
</evidence>
<evidence type="ECO:0000259" key="10">
    <source>
        <dbReference type="PROSITE" id="PS52039"/>
    </source>
</evidence>
<dbReference type="PROSITE" id="PS52039">
    <property type="entry name" value="TOPO_IA_2"/>
    <property type="match status" value="1"/>
</dbReference>
<dbReference type="InterPro" id="IPR006171">
    <property type="entry name" value="TOPRIM_dom"/>
</dbReference>
<evidence type="ECO:0000256" key="7">
    <source>
        <dbReference type="ARBA" id="ARBA00023235"/>
    </source>
</evidence>
<dbReference type="SMART" id="SM00436">
    <property type="entry name" value="TOP1Bc"/>
    <property type="match status" value="1"/>
</dbReference>
<dbReference type="InterPro" id="IPR013826">
    <property type="entry name" value="Topo_IA_cen_sub3"/>
</dbReference>
<dbReference type="CDD" id="cd03363">
    <property type="entry name" value="TOPRIM_TopoIA_TopoI"/>
    <property type="match status" value="1"/>
</dbReference>
<dbReference type="BioCyc" id="PAER208963:G1G74-4990-MONOMER"/>
<gene>
    <name evidence="8" type="primary">topA</name>
    <name evidence="11" type="ordered locus">PA14_59180</name>
</gene>
<accession>A0A0H2ZGV3</accession>
<organism evidence="11 12">
    <name type="scientific">Pseudomonas aeruginosa (strain UCBPP-PA14)</name>
    <dbReference type="NCBI Taxonomy" id="208963"/>
    <lineage>
        <taxon>Bacteria</taxon>
        <taxon>Pseudomonadati</taxon>
        <taxon>Pseudomonadota</taxon>
        <taxon>Gammaproteobacteria</taxon>
        <taxon>Pseudomonadales</taxon>
        <taxon>Pseudomonadaceae</taxon>
        <taxon>Pseudomonas</taxon>
    </lineage>
</organism>
<comment type="catalytic activity">
    <reaction evidence="1 8">
        <text>ATP-independent breakage of single-stranded DNA, followed by passage and rejoining.</text>
        <dbReference type="EC" id="5.6.2.1"/>
    </reaction>
</comment>
<dbReference type="RefSeq" id="WP_003141417.1">
    <property type="nucleotide sequence ID" value="NC_008463.1"/>
</dbReference>
<comment type="caution">
    <text evidence="8">Lacks conserved residue(s) required for the propagation of feature annotation.</text>
</comment>
<evidence type="ECO:0000259" key="9">
    <source>
        <dbReference type="PROSITE" id="PS50880"/>
    </source>
</evidence>
<evidence type="ECO:0000256" key="1">
    <source>
        <dbReference type="ARBA" id="ARBA00000213"/>
    </source>
</evidence>
<dbReference type="PROSITE" id="PS50880">
    <property type="entry name" value="TOPRIM"/>
    <property type="match status" value="1"/>
</dbReference>
<dbReference type="InterPro" id="IPR013825">
    <property type="entry name" value="Topo_IA_cen_sub2"/>
</dbReference>
<feature type="site" description="Interaction with DNA" evidence="8">
    <location>
        <position position="145"/>
    </location>
</feature>
<evidence type="ECO:0000256" key="2">
    <source>
        <dbReference type="ARBA" id="ARBA00009446"/>
    </source>
</evidence>
<dbReference type="Proteomes" id="UP000000653">
    <property type="component" value="Chromosome"/>
</dbReference>
<comment type="subunit">
    <text evidence="8">Monomer.</text>
</comment>
<keyword evidence="4" id="KW-0460">Magnesium</keyword>
<dbReference type="SMART" id="SM00437">
    <property type="entry name" value="TOP1Ac"/>
    <property type="match status" value="1"/>
</dbReference>
<evidence type="ECO:0000256" key="6">
    <source>
        <dbReference type="ARBA" id="ARBA00023125"/>
    </source>
</evidence>
<evidence type="ECO:0000256" key="3">
    <source>
        <dbReference type="ARBA" id="ARBA00022723"/>
    </source>
</evidence>
<feature type="site" description="Interaction with DNA" evidence="8">
    <location>
        <position position="300"/>
    </location>
</feature>
<dbReference type="NCBIfam" id="TIGR01051">
    <property type="entry name" value="topA_bact"/>
    <property type="match status" value="1"/>
</dbReference>
<dbReference type="InterPro" id="IPR013824">
    <property type="entry name" value="Topo_IA_cen_sub1"/>
</dbReference>
<feature type="site" description="Interaction with DNA" evidence="8">
    <location>
        <position position="154"/>
    </location>
</feature>
<dbReference type="GO" id="GO:0003917">
    <property type="term" value="F:DNA topoisomerase type I (single strand cut, ATP-independent) activity"/>
    <property type="evidence" value="ECO:0007669"/>
    <property type="project" value="UniProtKB-UniRule"/>
</dbReference>
<feature type="site" description="Interaction with DNA" evidence="8">
    <location>
        <position position="36"/>
    </location>
</feature>
<dbReference type="Gene3D" id="1.10.290.10">
    <property type="entry name" value="Topoisomerase I, domain 4"/>
    <property type="match status" value="1"/>
</dbReference>
<keyword evidence="3" id="KW-0479">Metal-binding</keyword>
<feature type="domain" description="Toprim" evidence="9">
    <location>
        <begin position="1"/>
        <end position="119"/>
    </location>
</feature>
<evidence type="ECO:0000256" key="4">
    <source>
        <dbReference type="ARBA" id="ARBA00022842"/>
    </source>
</evidence>
<dbReference type="InterPro" id="IPR023406">
    <property type="entry name" value="Topo_IA_AS"/>
</dbReference>
<dbReference type="EMBL" id="CP000438">
    <property type="protein sequence ID" value="ABJ13835.1"/>
    <property type="molecule type" value="Genomic_DNA"/>
</dbReference>
<dbReference type="Pfam" id="PF01131">
    <property type="entry name" value="Topoisom_bac"/>
    <property type="match status" value="1"/>
</dbReference>
<dbReference type="HOGENOM" id="CLU_002929_4_3_6"/>
<dbReference type="Pfam" id="PF01751">
    <property type="entry name" value="Toprim"/>
    <property type="match status" value="1"/>
</dbReference>
<dbReference type="InterPro" id="IPR000380">
    <property type="entry name" value="Topo_IA"/>
</dbReference>
<dbReference type="PROSITE" id="PS00396">
    <property type="entry name" value="TOPO_IA_1"/>
    <property type="match status" value="1"/>
</dbReference>
<dbReference type="AlphaFoldDB" id="A0A0H2ZGV3"/>
<dbReference type="Gene3D" id="2.70.20.10">
    <property type="entry name" value="Topoisomerase I, domain 3"/>
    <property type="match status" value="1"/>
</dbReference>
<comment type="function">
    <text evidence="8">Releases the supercoiling and torsional tension of DNA, which is introduced during the DNA replication and transcription, by transiently cleaving and rejoining one strand of the DNA duplex. Introduces a single-strand break via transesterification at a target site in duplex DNA. The scissile phosphodiester is attacked by the catalytic tyrosine of the enzyme, resulting in the formation of a DNA-(5'-phosphotyrosyl)-enzyme intermediate and the expulsion of a 3'-OH DNA strand. The free DNA strand then undergoes passage around the unbroken strand, thus removing DNA supercoils. Finally, in the religation step, the DNA 3'-OH attacks the covalent intermediate to expel the active-site tyrosine and restore the DNA phosphodiester backbone.</text>
</comment>
<dbReference type="KEGG" id="pau:PA14_59180"/>
<dbReference type="PANTHER" id="PTHR42785">
    <property type="entry name" value="DNA TOPOISOMERASE, TYPE IA, CORE"/>
    <property type="match status" value="1"/>
</dbReference>
<protein>
    <recommendedName>
        <fullName evidence="8">DNA topoisomerase 1</fullName>
        <ecNumber evidence="8">5.6.2.1</ecNumber>
    </recommendedName>
    <alternativeName>
        <fullName evidence="8">DNA topoisomerase I</fullName>
    </alternativeName>
</protein>
<name>A0A0H2ZGV3_PSEAB</name>
<dbReference type="GO" id="GO:0046872">
    <property type="term" value="F:metal ion binding"/>
    <property type="evidence" value="ECO:0007669"/>
    <property type="project" value="UniProtKB-KW"/>
</dbReference>
<dbReference type="PANTHER" id="PTHR42785:SF1">
    <property type="entry name" value="DNA TOPOISOMERASE"/>
    <property type="match status" value="1"/>
</dbReference>
<keyword evidence="5 8" id="KW-0799">Topoisomerase</keyword>
<dbReference type="GO" id="GO:0003677">
    <property type="term" value="F:DNA binding"/>
    <property type="evidence" value="ECO:0007669"/>
    <property type="project" value="UniProtKB-KW"/>
</dbReference>
<evidence type="ECO:0000313" key="11">
    <source>
        <dbReference type="EMBL" id="ABJ13835.1"/>
    </source>
</evidence>
<evidence type="ECO:0000256" key="5">
    <source>
        <dbReference type="ARBA" id="ARBA00023029"/>
    </source>
</evidence>
<keyword evidence="6 8" id="KW-0238">DNA-binding</keyword>
<dbReference type="InterPro" id="IPR034149">
    <property type="entry name" value="TOPRIM_TopoI"/>
</dbReference>
<dbReference type="SUPFAM" id="SSF56712">
    <property type="entry name" value="Prokaryotic type I DNA topoisomerase"/>
    <property type="match status" value="1"/>
</dbReference>
<feature type="active site" description="O-(5'-phospho-DNA)-tyrosine intermediate" evidence="8">
    <location>
        <position position="298"/>
    </location>
</feature>
<dbReference type="InterPro" id="IPR023405">
    <property type="entry name" value="Topo_IA_core_domain"/>
</dbReference>
<keyword evidence="7 8" id="KW-0413">Isomerase</keyword>
<dbReference type="HAMAP" id="MF_00952">
    <property type="entry name" value="Topoisom_1_prok"/>
    <property type="match status" value="1"/>
</dbReference>
<dbReference type="Gene3D" id="3.40.50.140">
    <property type="match status" value="1"/>
</dbReference>
<dbReference type="PRINTS" id="PR00417">
    <property type="entry name" value="PRTPISMRASEI"/>
</dbReference>
<dbReference type="InterPro" id="IPR013497">
    <property type="entry name" value="Topo_IA_cen"/>
</dbReference>
<dbReference type="SMART" id="SM00493">
    <property type="entry name" value="TOPRIM"/>
    <property type="match status" value="1"/>
</dbReference>
<reference evidence="11 12" key="1">
    <citation type="journal article" date="2006" name="Genome Biol.">
        <title>Genomic analysis reveals that Pseudomonas aeruginosa virulence is combinatorial.</title>
        <authorList>
            <person name="Lee D.G."/>
            <person name="Urbach J.M."/>
            <person name="Wu G."/>
            <person name="Liberati N.T."/>
            <person name="Feinbaum R.L."/>
            <person name="Miyata S."/>
            <person name="Diggins L.T."/>
            <person name="He J."/>
            <person name="Saucier M."/>
            <person name="Deziel E."/>
            <person name="Friedman L."/>
            <person name="Li L."/>
            <person name="Grills G."/>
            <person name="Montgomery K."/>
            <person name="Kucherlapati R."/>
            <person name="Rahme L.G."/>
            <person name="Ausubel F.M."/>
        </authorList>
    </citation>
    <scope>NUCLEOTIDE SEQUENCE [LARGE SCALE GENOMIC DNA]</scope>
    <source>
        <strain evidence="11 12">UCBPP-PA14</strain>
    </source>
</reference>
<feature type="domain" description="Topo IA-type catalytic" evidence="10">
    <location>
        <begin position="135"/>
        <end position="560"/>
    </location>
</feature>
<dbReference type="InterPro" id="IPR003602">
    <property type="entry name" value="Topo_IA_DNA-bd_dom"/>
</dbReference>
<comment type="similarity">
    <text evidence="2 8">Belongs to the type IA topoisomerase family.</text>
</comment>
<dbReference type="EC" id="5.6.2.1" evidence="8"/>
<dbReference type="GO" id="GO:0006265">
    <property type="term" value="P:DNA topological change"/>
    <property type="evidence" value="ECO:0007669"/>
    <property type="project" value="UniProtKB-UniRule"/>
</dbReference>
<dbReference type="InterPro" id="IPR005733">
    <property type="entry name" value="TopoI_bac-type"/>
</dbReference>